<dbReference type="SUPFAM" id="SSF55154">
    <property type="entry name" value="CYTH-like phosphatases"/>
    <property type="match status" value="1"/>
</dbReference>
<dbReference type="InterPro" id="IPR033469">
    <property type="entry name" value="CYTH-like_dom_sf"/>
</dbReference>
<proteinExistence type="predicted"/>
<dbReference type="PANTHER" id="PTHR40114:SF1">
    <property type="entry name" value="SLR0698 PROTEIN"/>
    <property type="match status" value="1"/>
</dbReference>
<feature type="domain" description="CYTH" evidence="2">
    <location>
        <begin position="2"/>
        <end position="149"/>
    </location>
</feature>
<protein>
    <submittedName>
        <fullName evidence="3">Adenylate cyclase</fullName>
        <ecNumber evidence="3">4.6.1.1</ecNumber>
    </submittedName>
</protein>
<accession>A0AAU9C942</accession>
<dbReference type="InterPro" id="IPR023577">
    <property type="entry name" value="CYTH_domain"/>
</dbReference>
<dbReference type="Gene3D" id="2.40.320.10">
    <property type="entry name" value="Hypothetical Protein Pfu-838710-001"/>
    <property type="match status" value="1"/>
</dbReference>
<dbReference type="PROSITE" id="PS51707">
    <property type="entry name" value="CYTH"/>
    <property type="match status" value="1"/>
</dbReference>
<dbReference type="Proteomes" id="UP001321825">
    <property type="component" value="Chromosome"/>
</dbReference>
<organism evidence="3 4">
    <name type="scientific">Methylomarinovum caldicuralii</name>
    <dbReference type="NCBI Taxonomy" id="438856"/>
    <lineage>
        <taxon>Bacteria</taxon>
        <taxon>Pseudomonadati</taxon>
        <taxon>Pseudomonadota</taxon>
        <taxon>Gammaproteobacteria</taxon>
        <taxon>Methylococcales</taxon>
        <taxon>Methylothermaceae</taxon>
        <taxon>Methylomarinovum</taxon>
    </lineage>
</organism>
<evidence type="ECO:0000313" key="3">
    <source>
        <dbReference type="EMBL" id="BCX82041.1"/>
    </source>
</evidence>
<dbReference type="KEGG" id="mcau:MIT9_P1623"/>
<keyword evidence="4" id="KW-1185">Reference proteome</keyword>
<dbReference type="CDD" id="cd07891">
    <property type="entry name" value="CYTH-like_CthTTM-like_1"/>
    <property type="match status" value="1"/>
</dbReference>
<evidence type="ECO:0000256" key="1">
    <source>
        <dbReference type="PIRSR" id="PIRSR016487-1"/>
    </source>
</evidence>
<reference evidence="4" key="1">
    <citation type="journal article" date="2024" name="Int. J. Syst. Evol. Microbiol.">
        <title>Methylomarinovum tepidoasis sp. nov., a moderately thermophilic methanotroph of the family Methylothermaceae isolated from a deep-sea hydrothermal field.</title>
        <authorList>
            <person name="Hirayama H."/>
            <person name="Takaki Y."/>
            <person name="Abe M."/>
            <person name="Miyazaki M."/>
            <person name="Uematsu K."/>
            <person name="Matsui Y."/>
            <person name="Takai K."/>
        </authorList>
    </citation>
    <scope>NUCLEOTIDE SEQUENCE [LARGE SCALE GENOMIC DNA]</scope>
    <source>
        <strain evidence="4">IT-9</strain>
    </source>
</reference>
<gene>
    <name evidence="3" type="ORF">MIT9_P1623</name>
</gene>
<dbReference type="Pfam" id="PF01928">
    <property type="entry name" value="CYTH"/>
    <property type="match status" value="1"/>
</dbReference>
<dbReference type="EC" id="4.6.1.1" evidence="3"/>
<dbReference type="RefSeq" id="WP_317704452.1">
    <property type="nucleotide sequence ID" value="NZ_AP024714.1"/>
</dbReference>
<dbReference type="AlphaFoldDB" id="A0AAU9C942"/>
<dbReference type="EMBL" id="AP024714">
    <property type="protein sequence ID" value="BCX82041.1"/>
    <property type="molecule type" value="Genomic_DNA"/>
</dbReference>
<sequence length="162" mass="19183">MALEIERKFLVRDDRWRALVSRQSRIRQGYLNQAKNCSVRVRSADGHGWLNIKSVTIGARRHEYEYEIPWQDAEEMLDTLCRPPLIEKTRYFVEHQGHLWEIDVFEGDNAGLVVAEIELNHPHEPFVKPPWIGREVTEDPRYYNTCLAQNPYRNWRDQAPAP</sequence>
<evidence type="ECO:0000259" key="2">
    <source>
        <dbReference type="PROSITE" id="PS51707"/>
    </source>
</evidence>
<name>A0AAU9C942_9GAMM</name>
<feature type="active site" description="Proton acceptor" evidence="1">
    <location>
        <position position="30"/>
    </location>
</feature>
<dbReference type="InterPro" id="IPR012042">
    <property type="entry name" value="NeuTTM/CthTTM-like"/>
</dbReference>
<keyword evidence="3" id="KW-0456">Lyase</keyword>
<dbReference type="SMART" id="SM01118">
    <property type="entry name" value="CYTH"/>
    <property type="match status" value="1"/>
</dbReference>
<dbReference type="PIRSF" id="PIRSF016487">
    <property type="entry name" value="CYTH_UCP016487"/>
    <property type="match status" value="1"/>
</dbReference>
<evidence type="ECO:0000313" key="4">
    <source>
        <dbReference type="Proteomes" id="UP001321825"/>
    </source>
</evidence>
<dbReference type="GO" id="GO:0004016">
    <property type="term" value="F:adenylate cyclase activity"/>
    <property type="evidence" value="ECO:0007669"/>
    <property type="project" value="UniProtKB-EC"/>
</dbReference>
<dbReference type="PANTHER" id="PTHR40114">
    <property type="entry name" value="SLR0698 PROTEIN"/>
    <property type="match status" value="1"/>
</dbReference>